<keyword evidence="2" id="KW-1185">Reference proteome</keyword>
<sequence>MVEQRRIIAPEIAERYGRALTTVTGTWRNHPEWPKPVGRRGRWAEYDADQVDAVVRGHLLRTPPAPAANPDELLTIAQIVEVTGLKRGTIDGDISRGRWPEPDDQEYGVKRWKRGTVDQVMAGRRGYRRRAPEEPS</sequence>
<evidence type="ECO:0008006" key="3">
    <source>
        <dbReference type="Google" id="ProtNLM"/>
    </source>
</evidence>
<evidence type="ECO:0000313" key="1">
    <source>
        <dbReference type="EMBL" id="NJP93926.1"/>
    </source>
</evidence>
<dbReference type="Proteomes" id="UP000696294">
    <property type="component" value="Unassembled WGS sequence"/>
</dbReference>
<dbReference type="EMBL" id="JAATEP010000026">
    <property type="protein sequence ID" value="NJP93926.1"/>
    <property type="molecule type" value="Genomic_DNA"/>
</dbReference>
<accession>A0ABX1B8S0</accession>
<name>A0ABX1B8S0_9ACTN</name>
<reference evidence="1 2" key="1">
    <citation type="submission" date="2020-03" db="EMBL/GenBank/DDBJ databases">
        <title>WGS of actinomycetes isolated from Thailand.</title>
        <authorList>
            <person name="Thawai C."/>
        </authorList>
    </citation>
    <scope>NUCLEOTIDE SEQUENCE [LARGE SCALE GENOMIC DNA]</scope>
    <source>
        <strain evidence="1 2">FMUSA5-5</strain>
    </source>
</reference>
<comment type="caution">
    <text evidence="1">The sequence shown here is derived from an EMBL/GenBank/DDBJ whole genome shotgun (WGS) entry which is preliminary data.</text>
</comment>
<gene>
    <name evidence="1" type="ORF">HCN51_31580</name>
</gene>
<dbReference type="RefSeq" id="WP_168014416.1">
    <property type="nucleotide sequence ID" value="NZ_JAATEP010000026.1"/>
</dbReference>
<organism evidence="1 2">
    <name type="scientific">Nonomuraea composti</name>
    <dbReference type="NCBI Taxonomy" id="2720023"/>
    <lineage>
        <taxon>Bacteria</taxon>
        <taxon>Bacillati</taxon>
        <taxon>Actinomycetota</taxon>
        <taxon>Actinomycetes</taxon>
        <taxon>Streptosporangiales</taxon>
        <taxon>Streptosporangiaceae</taxon>
        <taxon>Nonomuraea</taxon>
    </lineage>
</organism>
<proteinExistence type="predicted"/>
<evidence type="ECO:0000313" key="2">
    <source>
        <dbReference type="Proteomes" id="UP000696294"/>
    </source>
</evidence>
<protein>
    <recommendedName>
        <fullName evidence="3">MerR family transcriptional regulator</fullName>
    </recommendedName>
</protein>